<evidence type="ECO:0000313" key="4">
    <source>
        <dbReference type="Proteomes" id="UP000177503"/>
    </source>
</evidence>
<proteinExistence type="predicted"/>
<protein>
    <submittedName>
        <fullName evidence="3">Uncharacterized protein</fullName>
    </submittedName>
</protein>
<dbReference type="Proteomes" id="UP000177503">
    <property type="component" value="Unassembled WGS sequence"/>
</dbReference>
<feature type="compositionally biased region" description="Polar residues" evidence="1">
    <location>
        <begin position="1"/>
        <end position="14"/>
    </location>
</feature>
<dbReference type="EMBL" id="MGJC01000027">
    <property type="protein sequence ID" value="OGM99498.1"/>
    <property type="molecule type" value="Genomic_DNA"/>
</dbReference>
<organism evidence="3 4">
    <name type="scientific">Candidatus Yanofskybacteria bacterium RIFCSPHIGHO2_01_FULL_41_27</name>
    <dbReference type="NCBI Taxonomy" id="1802662"/>
    <lineage>
        <taxon>Bacteria</taxon>
        <taxon>Candidatus Yanofskyibacteriota</taxon>
    </lineage>
</organism>
<evidence type="ECO:0000256" key="2">
    <source>
        <dbReference type="SAM" id="Phobius"/>
    </source>
</evidence>
<evidence type="ECO:0000313" key="3">
    <source>
        <dbReference type="EMBL" id="OGM99498.1"/>
    </source>
</evidence>
<keyword evidence="2" id="KW-0812">Transmembrane</keyword>
<keyword evidence="2" id="KW-0472">Membrane</keyword>
<comment type="caution">
    <text evidence="3">The sequence shown here is derived from an EMBL/GenBank/DDBJ whole genome shotgun (WGS) entry which is preliminary data.</text>
</comment>
<feature type="transmembrane region" description="Helical" evidence="2">
    <location>
        <begin position="28"/>
        <end position="48"/>
    </location>
</feature>
<accession>A0A1F8EHF3</accession>
<dbReference type="AlphaFoldDB" id="A0A1F8EHF3"/>
<keyword evidence="2" id="KW-1133">Transmembrane helix</keyword>
<sequence>MDNYNNMEGQNPNMGSEPKNMSIGDKKLPVILAVAGLVVAAGLVWWWIGGKEAGQKSMAPTATPEGQSVETVDINADLNDINAGDLDAEFNQIDQDLNGL</sequence>
<gene>
    <name evidence="3" type="ORF">A2736_02230</name>
</gene>
<dbReference type="STRING" id="1802662.A2736_02230"/>
<reference evidence="3 4" key="1">
    <citation type="journal article" date="2016" name="Nat. Commun.">
        <title>Thousands of microbial genomes shed light on interconnected biogeochemical processes in an aquifer system.</title>
        <authorList>
            <person name="Anantharaman K."/>
            <person name="Brown C.T."/>
            <person name="Hug L.A."/>
            <person name="Sharon I."/>
            <person name="Castelle C.J."/>
            <person name="Probst A.J."/>
            <person name="Thomas B.C."/>
            <person name="Singh A."/>
            <person name="Wilkins M.J."/>
            <person name="Karaoz U."/>
            <person name="Brodie E.L."/>
            <person name="Williams K.H."/>
            <person name="Hubbard S.S."/>
            <person name="Banfield J.F."/>
        </authorList>
    </citation>
    <scope>NUCLEOTIDE SEQUENCE [LARGE SCALE GENOMIC DNA]</scope>
</reference>
<feature type="region of interest" description="Disordered" evidence="1">
    <location>
        <begin position="1"/>
        <end position="21"/>
    </location>
</feature>
<name>A0A1F8EHF3_9BACT</name>
<evidence type="ECO:0000256" key="1">
    <source>
        <dbReference type="SAM" id="MobiDB-lite"/>
    </source>
</evidence>